<keyword evidence="2" id="KW-0805">Transcription regulation</keyword>
<evidence type="ECO:0000256" key="3">
    <source>
        <dbReference type="ARBA" id="ARBA00023125"/>
    </source>
</evidence>
<protein>
    <recommendedName>
        <fullName evidence="7">NAC domain-containing protein</fullName>
    </recommendedName>
</protein>
<gene>
    <name evidence="8" type="ORF">SO802_019516</name>
</gene>
<keyword evidence="3" id="KW-0238">DNA-binding</keyword>
<dbReference type="SUPFAM" id="SSF101941">
    <property type="entry name" value="NAC domain"/>
    <property type="match status" value="1"/>
</dbReference>
<sequence>MENKFTCTSSEFMDEPYIRFRPHKRELIKFYLLNKIIGKPIGYTNPVMDCDVYGDPKIWRKHFERTGMQTLYFYTKLKGRNKGKRVERATEFGTWKAQNDVKVYDLDDDEEQEHVFNKRQCKHIGSKRSFSFVARKGFDANGRWTMHEYRLDGILKTIRNDEEYVLCQINKMEKQGRNTRENSLKKEETSQTGSTSENFECPQPVNVHNPFQSSQDEGAQYSDISPLWSEIRCYPVSKLAFVVAGHVFVKGNLSTAGANFYRCDAFSSFIKYKSEWSSILMDLRSYTHASGPG</sequence>
<evidence type="ECO:0000313" key="8">
    <source>
        <dbReference type="EMBL" id="KAK9999913.1"/>
    </source>
</evidence>
<dbReference type="Proteomes" id="UP001459277">
    <property type="component" value="Unassembled WGS sequence"/>
</dbReference>
<dbReference type="PANTHER" id="PTHR31989">
    <property type="entry name" value="NAC DOMAIN-CONTAINING PROTEIN 82-RELATED"/>
    <property type="match status" value="1"/>
</dbReference>
<dbReference type="AlphaFoldDB" id="A0AAW2CQ41"/>
<accession>A0AAW2CQ41</accession>
<feature type="compositionally biased region" description="Basic and acidic residues" evidence="6">
    <location>
        <begin position="177"/>
        <end position="189"/>
    </location>
</feature>
<dbReference type="InterPro" id="IPR003441">
    <property type="entry name" value="NAC-dom"/>
</dbReference>
<dbReference type="GO" id="GO:0005634">
    <property type="term" value="C:nucleus"/>
    <property type="evidence" value="ECO:0007669"/>
    <property type="project" value="UniProtKB-SubCell"/>
</dbReference>
<keyword evidence="9" id="KW-1185">Reference proteome</keyword>
<dbReference type="GO" id="GO:0006355">
    <property type="term" value="P:regulation of DNA-templated transcription"/>
    <property type="evidence" value="ECO:0007669"/>
    <property type="project" value="InterPro"/>
</dbReference>
<evidence type="ECO:0000313" key="9">
    <source>
        <dbReference type="Proteomes" id="UP001459277"/>
    </source>
</evidence>
<dbReference type="Pfam" id="PF02365">
    <property type="entry name" value="NAM"/>
    <property type="match status" value="1"/>
</dbReference>
<evidence type="ECO:0000256" key="2">
    <source>
        <dbReference type="ARBA" id="ARBA00023015"/>
    </source>
</evidence>
<evidence type="ECO:0000256" key="6">
    <source>
        <dbReference type="SAM" id="MobiDB-lite"/>
    </source>
</evidence>
<dbReference type="PROSITE" id="PS51005">
    <property type="entry name" value="NAC"/>
    <property type="match status" value="1"/>
</dbReference>
<evidence type="ECO:0000259" key="7">
    <source>
        <dbReference type="PROSITE" id="PS51005"/>
    </source>
</evidence>
<dbReference type="Gene3D" id="2.170.150.80">
    <property type="entry name" value="NAC domain"/>
    <property type="match status" value="1"/>
</dbReference>
<feature type="region of interest" description="Disordered" evidence="6">
    <location>
        <begin position="177"/>
        <end position="217"/>
    </location>
</feature>
<dbReference type="InterPro" id="IPR036093">
    <property type="entry name" value="NAC_dom_sf"/>
</dbReference>
<reference evidence="8 9" key="1">
    <citation type="submission" date="2024-01" db="EMBL/GenBank/DDBJ databases">
        <title>A telomere-to-telomere, gap-free genome of sweet tea (Lithocarpus litseifolius).</title>
        <authorList>
            <person name="Zhou J."/>
        </authorList>
    </citation>
    <scope>NUCLEOTIDE SEQUENCE [LARGE SCALE GENOMIC DNA]</scope>
    <source>
        <strain evidence="8">Zhou-2022a</strain>
        <tissue evidence="8">Leaf</tissue>
    </source>
</reference>
<evidence type="ECO:0000256" key="5">
    <source>
        <dbReference type="ARBA" id="ARBA00023242"/>
    </source>
</evidence>
<name>A0AAW2CQ41_9ROSI</name>
<dbReference type="EMBL" id="JAZDWU010000006">
    <property type="protein sequence ID" value="KAK9999913.1"/>
    <property type="molecule type" value="Genomic_DNA"/>
</dbReference>
<comment type="caution">
    <text evidence="8">The sequence shown here is derived from an EMBL/GenBank/DDBJ whole genome shotgun (WGS) entry which is preliminary data.</text>
</comment>
<feature type="domain" description="NAC" evidence="7">
    <location>
        <begin position="14"/>
        <end position="172"/>
    </location>
</feature>
<proteinExistence type="predicted"/>
<keyword evidence="4" id="KW-0804">Transcription</keyword>
<organism evidence="8 9">
    <name type="scientific">Lithocarpus litseifolius</name>
    <dbReference type="NCBI Taxonomy" id="425828"/>
    <lineage>
        <taxon>Eukaryota</taxon>
        <taxon>Viridiplantae</taxon>
        <taxon>Streptophyta</taxon>
        <taxon>Embryophyta</taxon>
        <taxon>Tracheophyta</taxon>
        <taxon>Spermatophyta</taxon>
        <taxon>Magnoliopsida</taxon>
        <taxon>eudicotyledons</taxon>
        <taxon>Gunneridae</taxon>
        <taxon>Pentapetalae</taxon>
        <taxon>rosids</taxon>
        <taxon>fabids</taxon>
        <taxon>Fagales</taxon>
        <taxon>Fagaceae</taxon>
        <taxon>Lithocarpus</taxon>
    </lineage>
</organism>
<comment type="subcellular location">
    <subcellularLocation>
        <location evidence="1">Nucleus</location>
    </subcellularLocation>
</comment>
<keyword evidence="5" id="KW-0539">Nucleus</keyword>
<evidence type="ECO:0000256" key="1">
    <source>
        <dbReference type="ARBA" id="ARBA00004123"/>
    </source>
</evidence>
<evidence type="ECO:0000256" key="4">
    <source>
        <dbReference type="ARBA" id="ARBA00023163"/>
    </source>
</evidence>
<dbReference type="GO" id="GO:0003677">
    <property type="term" value="F:DNA binding"/>
    <property type="evidence" value="ECO:0007669"/>
    <property type="project" value="UniProtKB-KW"/>
</dbReference>